<dbReference type="AlphaFoldDB" id="A0A1M6P117"/>
<dbReference type="InterPro" id="IPR001375">
    <property type="entry name" value="Peptidase_S9_cat"/>
</dbReference>
<protein>
    <recommendedName>
        <fullName evidence="2">Peptidase S9 prolyl oligopeptidase catalytic domain-containing protein</fullName>
    </recommendedName>
</protein>
<dbReference type="EMBL" id="FQZU01000016">
    <property type="protein sequence ID" value="SHK01631.1"/>
    <property type="molecule type" value="Genomic_DNA"/>
</dbReference>
<dbReference type="GO" id="GO:0052689">
    <property type="term" value="F:carboxylic ester hydrolase activity"/>
    <property type="evidence" value="ECO:0007669"/>
    <property type="project" value="UniProtKB-ARBA"/>
</dbReference>
<dbReference type="Gene3D" id="3.40.50.1820">
    <property type="entry name" value="alpha/beta hydrolase"/>
    <property type="match status" value="1"/>
</dbReference>
<keyword evidence="1" id="KW-0378">Hydrolase</keyword>
<evidence type="ECO:0000313" key="3">
    <source>
        <dbReference type="EMBL" id="SHK01631.1"/>
    </source>
</evidence>
<dbReference type="OrthoDB" id="9813296at2"/>
<keyword evidence="4" id="KW-1185">Reference proteome</keyword>
<feature type="domain" description="Peptidase S9 prolyl oligopeptidase catalytic" evidence="2">
    <location>
        <begin position="58"/>
        <end position="242"/>
    </location>
</feature>
<dbReference type="PANTHER" id="PTHR22946">
    <property type="entry name" value="DIENELACTONE HYDROLASE DOMAIN-CONTAINING PROTEIN-RELATED"/>
    <property type="match status" value="1"/>
</dbReference>
<dbReference type="GO" id="GO:0008236">
    <property type="term" value="F:serine-type peptidase activity"/>
    <property type="evidence" value="ECO:0007669"/>
    <property type="project" value="InterPro"/>
</dbReference>
<evidence type="ECO:0000259" key="2">
    <source>
        <dbReference type="Pfam" id="PF00326"/>
    </source>
</evidence>
<proteinExistence type="predicted"/>
<dbReference type="InterPro" id="IPR029058">
    <property type="entry name" value="AB_hydrolase_fold"/>
</dbReference>
<dbReference type="STRING" id="1121393.SAMN02745216_02727"/>
<dbReference type="RefSeq" id="WP_073476674.1">
    <property type="nucleotide sequence ID" value="NZ_FQZU01000016.1"/>
</dbReference>
<accession>A0A1M6P117</accession>
<dbReference type="Pfam" id="PF00326">
    <property type="entry name" value="Peptidase_S9"/>
    <property type="match status" value="1"/>
</dbReference>
<dbReference type="InterPro" id="IPR050261">
    <property type="entry name" value="FrsA_esterase"/>
</dbReference>
<sequence>MAQEDLRENEKIVHFHVDGLLLQGTFHDPGAANPPVIIGCHGLFADRQSPKQTALARALCKNGAAFLRIDHRGCGGSQGNFKQETTLTNRCRDLMAAMDFVKNKIGLKKRMGLFGSSMGGAVCLKTALQNPVDCMVVNAAPMDFSSVIDVLKEANQDQLLSKAFYEENPVLAKDEELPISNILIFHGNQDETVPVAHALALHAMCQEPKKLRLFKNGDHRMSSSRDQGVFIEESVDWYREHLF</sequence>
<gene>
    <name evidence="3" type="ORF">SAMN02745216_02727</name>
</gene>
<evidence type="ECO:0000256" key="1">
    <source>
        <dbReference type="ARBA" id="ARBA00022801"/>
    </source>
</evidence>
<name>A0A1M6P117_9BACT</name>
<dbReference type="Proteomes" id="UP000183994">
    <property type="component" value="Unassembled WGS sequence"/>
</dbReference>
<reference evidence="4" key="1">
    <citation type="submission" date="2016-11" db="EMBL/GenBank/DDBJ databases">
        <authorList>
            <person name="Varghese N."/>
            <person name="Submissions S."/>
        </authorList>
    </citation>
    <scope>NUCLEOTIDE SEQUENCE [LARGE SCALE GENOMIC DNA]</scope>
    <source>
        <strain evidence="4">DSM 16219</strain>
    </source>
</reference>
<dbReference type="GO" id="GO:0006508">
    <property type="term" value="P:proteolysis"/>
    <property type="evidence" value="ECO:0007669"/>
    <property type="project" value="InterPro"/>
</dbReference>
<dbReference type="PANTHER" id="PTHR22946:SF9">
    <property type="entry name" value="POLYKETIDE TRANSFERASE AF380"/>
    <property type="match status" value="1"/>
</dbReference>
<organism evidence="3 4">
    <name type="scientific">Desulfatibacillum alkenivorans DSM 16219</name>
    <dbReference type="NCBI Taxonomy" id="1121393"/>
    <lineage>
        <taxon>Bacteria</taxon>
        <taxon>Pseudomonadati</taxon>
        <taxon>Thermodesulfobacteriota</taxon>
        <taxon>Desulfobacteria</taxon>
        <taxon>Desulfobacterales</taxon>
        <taxon>Desulfatibacillaceae</taxon>
        <taxon>Desulfatibacillum</taxon>
    </lineage>
</organism>
<dbReference type="SUPFAM" id="SSF53474">
    <property type="entry name" value="alpha/beta-Hydrolases"/>
    <property type="match status" value="1"/>
</dbReference>
<evidence type="ECO:0000313" key="4">
    <source>
        <dbReference type="Proteomes" id="UP000183994"/>
    </source>
</evidence>